<organism evidence="2 3">
    <name type="scientific">Candidatus Doudnabacteria bacterium CG10_big_fil_rev_8_21_14_0_10_42_18</name>
    <dbReference type="NCBI Taxonomy" id="1974552"/>
    <lineage>
        <taxon>Bacteria</taxon>
        <taxon>Candidatus Doudnaibacteriota</taxon>
    </lineage>
</organism>
<dbReference type="Pfam" id="PF00207">
    <property type="entry name" value="A2M"/>
    <property type="match status" value="1"/>
</dbReference>
<comment type="caution">
    <text evidence="2">The sequence shown here is derived from an EMBL/GenBank/DDBJ whole genome shotgun (WGS) entry which is preliminary data.</text>
</comment>
<dbReference type="InterPro" id="IPR001599">
    <property type="entry name" value="Macroglobln_a2"/>
</dbReference>
<dbReference type="Pfam" id="PF17973">
    <property type="entry name" value="bMG10"/>
    <property type="match status" value="1"/>
</dbReference>
<accession>A0A2H0V9Z1</accession>
<name>A0A2H0V9Z1_9BACT</name>
<dbReference type="GO" id="GO:0004866">
    <property type="term" value="F:endopeptidase inhibitor activity"/>
    <property type="evidence" value="ECO:0007669"/>
    <property type="project" value="InterPro"/>
</dbReference>
<proteinExistence type="predicted"/>
<protein>
    <recommendedName>
        <fullName evidence="1">Alpha-2-macroglobulin domain-containing protein</fullName>
    </recommendedName>
</protein>
<feature type="domain" description="Alpha-2-macroglobulin" evidence="1">
    <location>
        <begin position="36"/>
        <end position="126"/>
    </location>
</feature>
<evidence type="ECO:0000313" key="2">
    <source>
        <dbReference type="EMBL" id="PIR95918.1"/>
    </source>
</evidence>
<dbReference type="AlphaFoldDB" id="A0A2H0V9Z1"/>
<dbReference type="SMART" id="SM01360">
    <property type="entry name" value="A2M"/>
    <property type="match status" value="1"/>
</dbReference>
<dbReference type="Proteomes" id="UP000230922">
    <property type="component" value="Unassembled WGS sequence"/>
</dbReference>
<dbReference type="PROSITE" id="PS50818">
    <property type="entry name" value="INTEIN_C_TER"/>
    <property type="match status" value="1"/>
</dbReference>
<evidence type="ECO:0000313" key="3">
    <source>
        <dbReference type="Proteomes" id="UP000230922"/>
    </source>
</evidence>
<gene>
    <name evidence="2" type="ORF">COT92_03970</name>
</gene>
<dbReference type="Gene3D" id="2.20.130.20">
    <property type="match status" value="1"/>
</dbReference>
<evidence type="ECO:0000259" key="1">
    <source>
        <dbReference type="SMART" id="SM01360"/>
    </source>
</evidence>
<dbReference type="InterPro" id="IPR041246">
    <property type="entry name" value="Bact_MG10"/>
</dbReference>
<reference evidence="3" key="1">
    <citation type="submission" date="2017-09" db="EMBL/GenBank/DDBJ databases">
        <title>Depth-based differentiation of microbial function through sediment-hosted aquifers and enrichment of novel symbionts in the deep terrestrial subsurface.</title>
        <authorList>
            <person name="Probst A.J."/>
            <person name="Ladd B."/>
            <person name="Jarett J.K."/>
            <person name="Geller-Mcgrath D.E."/>
            <person name="Sieber C.M.K."/>
            <person name="Emerson J.B."/>
            <person name="Anantharaman K."/>
            <person name="Thomas B.C."/>
            <person name="Malmstrom R."/>
            <person name="Stieglmeier M."/>
            <person name="Klingl A."/>
            <person name="Woyke T."/>
            <person name="Ryan C.M."/>
            <person name="Banfield J.F."/>
        </authorList>
    </citation>
    <scope>NUCLEOTIDE SEQUENCE [LARGE SCALE GENOMIC DNA]</scope>
</reference>
<sequence>MVYNFNVGKYHTYFAGGVFAHNAEKGGGYRSEFLDTAFFESRELTGGKASFEVKLPDNITSWRATASAFDGSKVFAGQTAGFLAATLPFFTDAVISENYLAGDKPTVAARAFGNNFSPNSDTTFIMDIDGMDFHETKTARGGSTDFELPVLSNPGNYELKLKAKQGSMEDGVLRKFTVVESYFETAQSNTYHISSGQTGITSEAKGYTRVAFSDSGKARFYNELVWNKYQRGKRADQVTVSFLAQKILEDYFGEEESSGQLDLGAYHIPGGGIGLFTYGDSDLELSAKLADLAPDYVYQSQLIRYFRDTMRDEKADIHRISRSLYGLAALGQPVLAKLQIIKDEPDLEFSDRLYIALGLARLGDKETARAYYNEHIRGELRFEGGQAWLDKQQDRTVRAKLTSLTGSLAAALGEDQDTLAIWEYVKGHYPTEDLDILERIMIIRDEIGSLASDEVSFIYELGGKKTEVILENGRSKSLLLSSQEMSSIAFSNVKGDLTAVIMLEQSQNPDELNKNPELNIKRSFWVNGKQVSEIREGETVVVRLEYQIAKSAIDGGYQVVDYLPSGLRPLTNLWQRGLSYSYAKCSQKGEPLSVEGNKVYFSAYHSSDYPAQCGTYTVEYYARAAAKGEFNVNPALIQSLKNYGSLNMSDSQKLYILSQ</sequence>
<dbReference type="EMBL" id="PFAK01000064">
    <property type="protein sequence ID" value="PIR95918.1"/>
    <property type="molecule type" value="Genomic_DNA"/>
</dbReference>
<dbReference type="InterPro" id="IPR030934">
    <property type="entry name" value="Intein_C"/>
</dbReference>